<sequence>MLAPYPQEFRDAVVCVARAGDDGVTLAQIAGETFGPGPLCMR</sequence>
<accession>A0A1R4IHV7</accession>
<gene>
    <name evidence="1" type="ORF">FM125_02345</name>
</gene>
<evidence type="ECO:0000313" key="1">
    <source>
        <dbReference type="EMBL" id="SJN18933.1"/>
    </source>
</evidence>
<protein>
    <submittedName>
        <fullName evidence="1">Uncharacterized protein</fullName>
    </submittedName>
</protein>
<name>A0A1R4IHV7_9MICC</name>
<evidence type="ECO:0000313" key="2">
    <source>
        <dbReference type="Proteomes" id="UP000196230"/>
    </source>
</evidence>
<dbReference type="AlphaFoldDB" id="A0A1R4IHV7"/>
<dbReference type="EMBL" id="FUKP01000014">
    <property type="protein sequence ID" value="SJN18933.1"/>
    <property type="molecule type" value="Genomic_DNA"/>
</dbReference>
<proteinExistence type="predicted"/>
<organism evidence="1 2">
    <name type="scientific">Micrococcus lylae</name>
    <dbReference type="NCBI Taxonomy" id="1273"/>
    <lineage>
        <taxon>Bacteria</taxon>
        <taxon>Bacillati</taxon>
        <taxon>Actinomycetota</taxon>
        <taxon>Actinomycetes</taxon>
        <taxon>Micrococcales</taxon>
        <taxon>Micrococcaceae</taxon>
        <taxon>Micrococcus</taxon>
    </lineage>
</organism>
<dbReference type="RefSeq" id="WP_281251961.1">
    <property type="nucleotide sequence ID" value="NZ_FUKP01000014.1"/>
</dbReference>
<dbReference type="Proteomes" id="UP000196230">
    <property type="component" value="Unassembled WGS sequence"/>
</dbReference>
<reference evidence="1 2" key="1">
    <citation type="submission" date="2017-02" db="EMBL/GenBank/DDBJ databases">
        <authorList>
            <person name="Peterson S.W."/>
        </authorList>
    </citation>
    <scope>NUCLEOTIDE SEQUENCE [LARGE SCALE GENOMIC DNA]</scope>
    <source>
        <strain evidence="1 2">2B3F</strain>
    </source>
</reference>